<dbReference type="AlphaFoldDB" id="G3GXF2"/>
<evidence type="ECO:0000256" key="2">
    <source>
        <dbReference type="SAM" id="SignalP"/>
    </source>
</evidence>
<feature type="chain" id="PRO_5003444044" evidence="2">
    <location>
        <begin position="19"/>
        <end position="52"/>
    </location>
</feature>
<name>G3GXF2_CRIGR</name>
<protein>
    <submittedName>
        <fullName evidence="3">Uncharacterized protein</fullName>
    </submittedName>
</protein>
<gene>
    <name evidence="3" type="ORF">I79_002442</name>
</gene>
<accession>G3GXF2</accession>
<dbReference type="Proteomes" id="UP000001075">
    <property type="component" value="Unassembled WGS sequence"/>
</dbReference>
<feature type="signal peptide" evidence="2">
    <location>
        <begin position="1"/>
        <end position="18"/>
    </location>
</feature>
<evidence type="ECO:0000313" key="4">
    <source>
        <dbReference type="Proteomes" id="UP000001075"/>
    </source>
</evidence>
<organism evidence="3 4">
    <name type="scientific">Cricetulus griseus</name>
    <name type="common">Chinese hamster</name>
    <name type="synonym">Cricetulus barabensis griseus</name>
    <dbReference type="NCBI Taxonomy" id="10029"/>
    <lineage>
        <taxon>Eukaryota</taxon>
        <taxon>Metazoa</taxon>
        <taxon>Chordata</taxon>
        <taxon>Craniata</taxon>
        <taxon>Vertebrata</taxon>
        <taxon>Euteleostomi</taxon>
        <taxon>Mammalia</taxon>
        <taxon>Eutheria</taxon>
        <taxon>Euarchontoglires</taxon>
        <taxon>Glires</taxon>
        <taxon>Rodentia</taxon>
        <taxon>Myomorpha</taxon>
        <taxon>Muroidea</taxon>
        <taxon>Cricetidae</taxon>
        <taxon>Cricetinae</taxon>
        <taxon>Cricetulus</taxon>
    </lineage>
</organism>
<evidence type="ECO:0000256" key="1">
    <source>
        <dbReference type="SAM" id="MobiDB-lite"/>
    </source>
</evidence>
<dbReference type="EMBL" id="JH000058">
    <property type="protein sequence ID" value="EGW06301.1"/>
    <property type="molecule type" value="Genomic_DNA"/>
</dbReference>
<sequence length="52" mass="5686">MSPALLLLFTFLSSPLSSFLLDSFYPPPPRPNSLVPRLALNSGSRDPTQPTK</sequence>
<feature type="compositionally biased region" description="Polar residues" evidence="1">
    <location>
        <begin position="41"/>
        <end position="52"/>
    </location>
</feature>
<reference evidence="4" key="1">
    <citation type="journal article" date="2011" name="Nat. Biotechnol.">
        <title>The genomic sequence of the Chinese hamster ovary (CHO)-K1 cell line.</title>
        <authorList>
            <person name="Xu X."/>
            <person name="Nagarajan H."/>
            <person name="Lewis N.E."/>
            <person name="Pan S."/>
            <person name="Cai Z."/>
            <person name="Liu X."/>
            <person name="Chen W."/>
            <person name="Xie M."/>
            <person name="Wang W."/>
            <person name="Hammond S."/>
            <person name="Andersen M.R."/>
            <person name="Neff N."/>
            <person name="Passarelli B."/>
            <person name="Koh W."/>
            <person name="Fan H.C."/>
            <person name="Wang J."/>
            <person name="Gui Y."/>
            <person name="Lee K.H."/>
            <person name="Betenbaugh M.J."/>
            <person name="Quake S.R."/>
            <person name="Famili I."/>
            <person name="Palsson B.O."/>
            <person name="Wang J."/>
        </authorList>
    </citation>
    <scope>NUCLEOTIDE SEQUENCE [LARGE SCALE GENOMIC DNA]</scope>
    <source>
        <strain evidence="4">CHO K1 cell line</strain>
    </source>
</reference>
<keyword evidence="2" id="KW-0732">Signal</keyword>
<dbReference type="InParanoid" id="G3GXF2"/>
<evidence type="ECO:0000313" key="3">
    <source>
        <dbReference type="EMBL" id="EGW06301.1"/>
    </source>
</evidence>
<feature type="region of interest" description="Disordered" evidence="1">
    <location>
        <begin position="32"/>
        <end position="52"/>
    </location>
</feature>
<proteinExistence type="predicted"/>